<dbReference type="HOGENOM" id="CLU_2197263_0_0_1"/>
<name>S7R8N4_GLOTA</name>
<dbReference type="AlphaFoldDB" id="S7R8N4"/>
<dbReference type="STRING" id="670483.S7R8N4"/>
<protein>
    <submittedName>
        <fullName evidence="1">Uncharacterized protein</fullName>
    </submittedName>
</protein>
<accession>S7R8N4</accession>
<organism evidence="1 2">
    <name type="scientific">Gloeophyllum trabeum (strain ATCC 11539 / FP-39264 / Madison 617)</name>
    <name type="common">Brown rot fungus</name>
    <dbReference type="NCBI Taxonomy" id="670483"/>
    <lineage>
        <taxon>Eukaryota</taxon>
        <taxon>Fungi</taxon>
        <taxon>Dikarya</taxon>
        <taxon>Basidiomycota</taxon>
        <taxon>Agaricomycotina</taxon>
        <taxon>Agaricomycetes</taxon>
        <taxon>Gloeophyllales</taxon>
        <taxon>Gloeophyllaceae</taxon>
        <taxon>Gloeophyllum</taxon>
    </lineage>
</organism>
<dbReference type="RefSeq" id="XP_007870937.1">
    <property type="nucleotide sequence ID" value="XM_007872746.1"/>
</dbReference>
<evidence type="ECO:0000313" key="1">
    <source>
        <dbReference type="EMBL" id="EPQ50680.1"/>
    </source>
</evidence>
<dbReference type="KEGG" id="gtr:GLOTRDRAFT_66814"/>
<dbReference type="EMBL" id="KB469314">
    <property type="protein sequence ID" value="EPQ50680.1"/>
    <property type="molecule type" value="Genomic_DNA"/>
</dbReference>
<evidence type="ECO:0000313" key="2">
    <source>
        <dbReference type="Proteomes" id="UP000030669"/>
    </source>
</evidence>
<keyword evidence="2" id="KW-1185">Reference proteome</keyword>
<dbReference type="eggNOG" id="ENOG502SM5C">
    <property type="taxonomic scope" value="Eukaryota"/>
</dbReference>
<reference evidence="1 2" key="1">
    <citation type="journal article" date="2012" name="Science">
        <title>The Paleozoic origin of enzymatic lignin decomposition reconstructed from 31 fungal genomes.</title>
        <authorList>
            <person name="Floudas D."/>
            <person name="Binder M."/>
            <person name="Riley R."/>
            <person name="Barry K."/>
            <person name="Blanchette R.A."/>
            <person name="Henrissat B."/>
            <person name="Martinez A.T."/>
            <person name="Otillar R."/>
            <person name="Spatafora J.W."/>
            <person name="Yadav J.S."/>
            <person name="Aerts A."/>
            <person name="Benoit I."/>
            <person name="Boyd A."/>
            <person name="Carlson A."/>
            <person name="Copeland A."/>
            <person name="Coutinho P.M."/>
            <person name="de Vries R.P."/>
            <person name="Ferreira P."/>
            <person name="Findley K."/>
            <person name="Foster B."/>
            <person name="Gaskell J."/>
            <person name="Glotzer D."/>
            <person name="Gorecki P."/>
            <person name="Heitman J."/>
            <person name="Hesse C."/>
            <person name="Hori C."/>
            <person name="Igarashi K."/>
            <person name="Jurgens J.A."/>
            <person name="Kallen N."/>
            <person name="Kersten P."/>
            <person name="Kohler A."/>
            <person name="Kuees U."/>
            <person name="Kumar T.K.A."/>
            <person name="Kuo A."/>
            <person name="LaButti K."/>
            <person name="Larrondo L.F."/>
            <person name="Lindquist E."/>
            <person name="Ling A."/>
            <person name="Lombard V."/>
            <person name="Lucas S."/>
            <person name="Lundell T."/>
            <person name="Martin R."/>
            <person name="McLaughlin D.J."/>
            <person name="Morgenstern I."/>
            <person name="Morin E."/>
            <person name="Murat C."/>
            <person name="Nagy L.G."/>
            <person name="Nolan M."/>
            <person name="Ohm R.A."/>
            <person name="Patyshakuliyeva A."/>
            <person name="Rokas A."/>
            <person name="Ruiz-Duenas F.J."/>
            <person name="Sabat G."/>
            <person name="Salamov A."/>
            <person name="Samejima M."/>
            <person name="Schmutz J."/>
            <person name="Slot J.C."/>
            <person name="St John F."/>
            <person name="Stenlid J."/>
            <person name="Sun H."/>
            <person name="Sun S."/>
            <person name="Syed K."/>
            <person name="Tsang A."/>
            <person name="Wiebenga A."/>
            <person name="Young D."/>
            <person name="Pisabarro A."/>
            <person name="Eastwood D.C."/>
            <person name="Martin F."/>
            <person name="Cullen D."/>
            <person name="Grigoriev I.V."/>
            <person name="Hibbett D.S."/>
        </authorList>
    </citation>
    <scope>NUCLEOTIDE SEQUENCE [LARGE SCALE GENOMIC DNA]</scope>
    <source>
        <strain evidence="1 2">ATCC 11539</strain>
    </source>
</reference>
<dbReference type="OrthoDB" id="66095at2759"/>
<dbReference type="Proteomes" id="UP000030669">
    <property type="component" value="Unassembled WGS sequence"/>
</dbReference>
<sequence length="108" mass="13174">MRVVITIESHDQGWSSFPEHWGSYENSWTWFRAVLRRGEECVGSWDICRNRHADEHWRKRTVVWEKPEDHPLMKELRAGDRIEIWPEARYPGWMNFVRYASVEVLCWI</sequence>
<gene>
    <name evidence="1" type="ORF">GLOTRDRAFT_66814</name>
</gene>
<dbReference type="OMA" id="HAVEETQ"/>
<proteinExistence type="predicted"/>
<dbReference type="GeneID" id="19307751"/>